<feature type="compositionally biased region" description="Gly residues" evidence="4">
    <location>
        <begin position="203"/>
        <end position="212"/>
    </location>
</feature>
<organismHost>
    <name type="scientific">Phaseolus vulgaris</name>
    <name type="common">Kidney bean</name>
    <name type="synonym">French bean</name>
    <dbReference type="NCBI Taxonomy" id="3885"/>
</organismHost>
<dbReference type="InterPro" id="IPR001337">
    <property type="entry name" value="TMV-like_coat"/>
</dbReference>
<comment type="subcellular location">
    <subcellularLocation>
        <location evidence="1">Virion</location>
    </subcellularLocation>
</comment>
<organism evidence="5">
    <name type="scientific">Pea early browning virus</name>
    <dbReference type="NCBI Taxonomy" id="12294"/>
    <lineage>
        <taxon>Viruses</taxon>
        <taxon>Riboviria</taxon>
        <taxon>Orthornavirae</taxon>
        <taxon>Kitrinoviricota</taxon>
        <taxon>Alsuviricetes</taxon>
        <taxon>Martellivirales</taxon>
        <taxon>Virgaviridae</taxon>
        <taxon>Tobravirus</taxon>
        <taxon>Tobravirus pisi</taxon>
    </lineage>
</organism>
<proteinExistence type="predicted"/>
<dbReference type="SUPFAM" id="SSF47195">
    <property type="entry name" value="TMV-like viral coat proteins"/>
    <property type="match status" value="1"/>
</dbReference>
<feature type="region of interest" description="Disordered" evidence="4">
    <location>
        <begin position="94"/>
        <end position="131"/>
    </location>
</feature>
<dbReference type="Gene3D" id="1.20.120.70">
    <property type="entry name" value="Tobacco mosaic virus-like, coat protein"/>
    <property type="match status" value="1"/>
</dbReference>
<feature type="compositionally biased region" description="Basic and acidic residues" evidence="4">
    <location>
        <begin position="95"/>
        <end position="111"/>
    </location>
</feature>
<protein>
    <submittedName>
        <fullName evidence="5">Coat protein</fullName>
    </submittedName>
</protein>
<keyword evidence="2 5" id="KW-0167">Capsid protein</keyword>
<evidence type="ECO:0000313" key="5">
    <source>
        <dbReference type="EMBL" id="BCA87381.1"/>
    </source>
</evidence>
<keyword evidence="3" id="KW-0946">Virion</keyword>
<evidence type="ECO:0000256" key="2">
    <source>
        <dbReference type="ARBA" id="ARBA00022561"/>
    </source>
</evidence>
<reference evidence="5" key="1">
    <citation type="submission" date="2020-02" db="EMBL/GenBank/DDBJ databases">
        <title>Genomics analysis of a genome sequence of Pea Early Browning Virus.</title>
        <authorList>
            <person name="Maina S."/>
        </authorList>
    </citation>
    <scope>NUCLEOTIDE SEQUENCE</scope>
    <source>
        <strain evidence="5">LyV66-91</strain>
    </source>
</reference>
<evidence type="ECO:0000256" key="4">
    <source>
        <dbReference type="SAM" id="MobiDB-lite"/>
    </source>
</evidence>
<feature type="compositionally biased region" description="Polar residues" evidence="4">
    <location>
        <begin position="113"/>
        <end position="122"/>
    </location>
</feature>
<name>A0A6F8SHP0_PEBV</name>
<dbReference type="EMBL" id="LC528623">
    <property type="protein sequence ID" value="BCA87381.1"/>
    <property type="molecule type" value="Genomic_RNA"/>
</dbReference>
<feature type="region of interest" description="Disordered" evidence="4">
    <location>
        <begin position="185"/>
        <end position="212"/>
    </location>
</feature>
<dbReference type="GO" id="GO:0005198">
    <property type="term" value="F:structural molecule activity"/>
    <property type="evidence" value="ECO:0007669"/>
    <property type="project" value="InterPro"/>
</dbReference>
<gene>
    <name evidence="5" type="primary">CP</name>
</gene>
<evidence type="ECO:0000256" key="3">
    <source>
        <dbReference type="ARBA" id="ARBA00022844"/>
    </source>
</evidence>
<sequence length="212" mass="22468">MAGTYGDSFEGKVLDDLSGAWVEKHNWNDVLKRLTKIKFALQSDRDMIPGIVEDLNTEIPVDENTRFPSGKIYHLLSKELLMAIEAIHAASSFKRRAEEKNNVNPRQRVDAEASSTQLTPGSTIVRPAGGNNDSSLGEDLFSNSKLDDASTAFHKSLATLKGSRPKAVVQRTFEREYGLRWSAGAAAPTGGAGGGAAAAAGGTPAGAGRGPT</sequence>
<organismHost>
    <name type="scientific">Pisum sativum</name>
    <name type="common">Garden pea</name>
    <name type="synonym">Lathyrus oleraceus</name>
    <dbReference type="NCBI Taxonomy" id="3888"/>
</organismHost>
<evidence type="ECO:0000256" key="1">
    <source>
        <dbReference type="ARBA" id="ARBA00004328"/>
    </source>
</evidence>
<dbReference type="Pfam" id="PF00721">
    <property type="entry name" value="TMV_coat"/>
    <property type="match status" value="1"/>
</dbReference>
<accession>A0A6F8SHP0</accession>
<dbReference type="GO" id="GO:0019028">
    <property type="term" value="C:viral capsid"/>
    <property type="evidence" value="ECO:0007669"/>
    <property type="project" value="UniProtKB-KW"/>
</dbReference>
<dbReference type="InterPro" id="IPR036417">
    <property type="entry name" value="TMV-like_coat_sf"/>
</dbReference>